<dbReference type="EMBL" id="JAIWYP010000008">
    <property type="protein sequence ID" value="KAH3788782.1"/>
    <property type="molecule type" value="Genomic_DNA"/>
</dbReference>
<keyword evidence="2" id="KW-1185">Reference proteome</keyword>
<comment type="caution">
    <text evidence="1">The sequence shown here is derived from an EMBL/GenBank/DDBJ whole genome shotgun (WGS) entry which is preliminary data.</text>
</comment>
<evidence type="ECO:0000313" key="1">
    <source>
        <dbReference type="EMBL" id="KAH3788782.1"/>
    </source>
</evidence>
<name>A0A9D4IY32_DREPO</name>
<organism evidence="1 2">
    <name type="scientific">Dreissena polymorpha</name>
    <name type="common">Zebra mussel</name>
    <name type="synonym">Mytilus polymorpha</name>
    <dbReference type="NCBI Taxonomy" id="45954"/>
    <lineage>
        <taxon>Eukaryota</taxon>
        <taxon>Metazoa</taxon>
        <taxon>Spiralia</taxon>
        <taxon>Lophotrochozoa</taxon>
        <taxon>Mollusca</taxon>
        <taxon>Bivalvia</taxon>
        <taxon>Autobranchia</taxon>
        <taxon>Heteroconchia</taxon>
        <taxon>Euheterodonta</taxon>
        <taxon>Imparidentia</taxon>
        <taxon>Neoheterodontei</taxon>
        <taxon>Myida</taxon>
        <taxon>Dreissenoidea</taxon>
        <taxon>Dreissenidae</taxon>
        <taxon>Dreissena</taxon>
    </lineage>
</organism>
<proteinExistence type="predicted"/>
<gene>
    <name evidence="1" type="ORF">DPMN_166930</name>
</gene>
<reference evidence="1" key="1">
    <citation type="journal article" date="2019" name="bioRxiv">
        <title>The Genome of the Zebra Mussel, Dreissena polymorpha: A Resource for Invasive Species Research.</title>
        <authorList>
            <person name="McCartney M.A."/>
            <person name="Auch B."/>
            <person name="Kono T."/>
            <person name="Mallez S."/>
            <person name="Zhang Y."/>
            <person name="Obille A."/>
            <person name="Becker A."/>
            <person name="Abrahante J.E."/>
            <person name="Garbe J."/>
            <person name="Badalamenti J.P."/>
            <person name="Herman A."/>
            <person name="Mangelson H."/>
            <person name="Liachko I."/>
            <person name="Sullivan S."/>
            <person name="Sone E.D."/>
            <person name="Koren S."/>
            <person name="Silverstein K.A.T."/>
            <person name="Beckman K.B."/>
            <person name="Gohl D.M."/>
        </authorList>
    </citation>
    <scope>NUCLEOTIDE SEQUENCE</scope>
    <source>
        <strain evidence="1">Duluth1</strain>
        <tissue evidence="1">Whole animal</tissue>
    </source>
</reference>
<evidence type="ECO:0000313" key="2">
    <source>
        <dbReference type="Proteomes" id="UP000828390"/>
    </source>
</evidence>
<accession>A0A9D4IY32</accession>
<sequence>MQEKGDMPVNNFPYCFDDIDELSFEMEGKTEQVQDDFDSGSEIGIEQIQDDFDSGREAGVDDNLEQSVKEAGLTDLDFDAGSESGVGTLNKKISATADLVEEMEDVLEIYASDDDASFLDEPLYEENRYLTSGIV</sequence>
<reference evidence="1" key="2">
    <citation type="submission" date="2020-11" db="EMBL/GenBank/DDBJ databases">
        <authorList>
            <person name="McCartney M.A."/>
            <person name="Auch B."/>
            <person name="Kono T."/>
            <person name="Mallez S."/>
            <person name="Becker A."/>
            <person name="Gohl D.M."/>
            <person name="Silverstein K.A.T."/>
            <person name="Koren S."/>
            <person name="Bechman K.B."/>
            <person name="Herman A."/>
            <person name="Abrahante J.E."/>
            <person name="Garbe J."/>
        </authorList>
    </citation>
    <scope>NUCLEOTIDE SEQUENCE</scope>
    <source>
        <strain evidence="1">Duluth1</strain>
        <tissue evidence="1">Whole animal</tissue>
    </source>
</reference>
<dbReference type="Proteomes" id="UP000828390">
    <property type="component" value="Unassembled WGS sequence"/>
</dbReference>
<dbReference type="AlphaFoldDB" id="A0A9D4IY32"/>
<protein>
    <submittedName>
        <fullName evidence="1">Uncharacterized protein</fullName>
    </submittedName>
</protein>